<gene>
    <name evidence="1" type="ORF">AOZ06_04695</name>
</gene>
<organism evidence="1 2">
    <name type="scientific">Kibdelosporangium phytohabitans</name>
    <dbReference type="NCBI Taxonomy" id="860235"/>
    <lineage>
        <taxon>Bacteria</taxon>
        <taxon>Bacillati</taxon>
        <taxon>Actinomycetota</taxon>
        <taxon>Actinomycetes</taxon>
        <taxon>Pseudonocardiales</taxon>
        <taxon>Pseudonocardiaceae</taxon>
        <taxon>Kibdelosporangium</taxon>
    </lineage>
</organism>
<dbReference type="InterPro" id="IPR008799">
    <property type="entry name" value="Pseudomon_AvrD"/>
</dbReference>
<protein>
    <recommendedName>
        <fullName evidence="3">Avirulence D protein (AvrD)</fullName>
    </recommendedName>
</protein>
<sequence>MSWMNDPTDRHGALVLPSVEDYLGDAQTRFFGAGYRAVDHRFTDVHSADGDGGPLMIASAAVEYPRDWSRKGSTDQRPHLSTIDVLVLGVRLAELWMARNVGLSDDALRSSWIRDVQMRAGRAAVEDELEAVPVVLWRSEVARSPSGSGRSVSTLECTVSTLTLRLELDHPTAPSALAVPVADPISGVNGRVVGAAYRARAPQVTDVRIPADRLTADAHVRLEPWDGLSAPGHGFEAVFQPSIGLIDAFVVVLQLGQILLYELDGLTRTESHTLWMRSTRWQASTPATPGDEAHRATVELREAQLLRNRENEMWRRADIVATLGRIAITCSVAHQLPTHAAPSAAL</sequence>
<keyword evidence="2" id="KW-1185">Reference proteome</keyword>
<accession>A0A0N9HSY9</accession>
<evidence type="ECO:0008006" key="3">
    <source>
        <dbReference type="Google" id="ProtNLM"/>
    </source>
</evidence>
<evidence type="ECO:0000313" key="1">
    <source>
        <dbReference type="EMBL" id="ALG06315.1"/>
    </source>
</evidence>
<name>A0A0N9HSY9_9PSEU</name>
<dbReference type="EMBL" id="CP012752">
    <property type="protein sequence ID" value="ALG06315.1"/>
    <property type="molecule type" value="Genomic_DNA"/>
</dbReference>
<dbReference type="RefSeq" id="WP_054288291.1">
    <property type="nucleotide sequence ID" value="NZ_CP012752.1"/>
</dbReference>
<dbReference type="AlphaFoldDB" id="A0A0N9HSY9"/>
<dbReference type="KEGG" id="kphy:AOZ06_04695"/>
<dbReference type="Proteomes" id="UP000063699">
    <property type="component" value="Chromosome"/>
</dbReference>
<proteinExistence type="predicted"/>
<reference evidence="1 2" key="1">
    <citation type="submission" date="2015-07" db="EMBL/GenBank/DDBJ databases">
        <title>Genome sequencing of Kibdelosporangium phytohabitans.</title>
        <authorList>
            <person name="Qin S."/>
            <person name="Xing K."/>
        </authorList>
    </citation>
    <scope>NUCLEOTIDE SEQUENCE [LARGE SCALE GENOMIC DNA]</scope>
    <source>
        <strain evidence="1 2">KLBMP1111</strain>
    </source>
</reference>
<dbReference type="Pfam" id="PF05655">
    <property type="entry name" value="AvrD"/>
    <property type="match status" value="1"/>
</dbReference>
<dbReference type="OrthoDB" id="4919083at2"/>
<dbReference type="STRING" id="860235.AOZ06_04695"/>
<evidence type="ECO:0000313" key="2">
    <source>
        <dbReference type="Proteomes" id="UP000063699"/>
    </source>
</evidence>